<dbReference type="RefSeq" id="WP_346013785.1">
    <property type="nucleotide sequence ID" value="NZ_JAQYXP010000006.1"/>
</dbReference>
<accession>A0ABV0A7K3</accession>
<sequence length="71" mass="7839">MSTSQTPIPPELSEVVAVLLDVSRSQASLFTRFGGQMWSDQRADHEAKMLRATAMLERLGVPPVLKEERAA</sequence>
<proteinExistence type="predicted"/>
<dbReference type="Proteomes" id="UP001407347">
    <property type="component" value="Unassembled WGS sequence"/>
</dbReference>
<gene>
    <name evidence="1" type="ORF">PUR29_35035</name>
</gene>
<reference evidence="1 2" key="1">
    <citation type="journal article" date="2023" name="PLoS ONE">
        <title>Complete genome assembly of Hawai'i environmental nontuberculous mycobacteria reveals unexpected co-isolation with methylobacteria.</title>
        <authorList>
            <person name="Hendrix J."/>
            <person name="Epperson L.E."/>
            <person name="Tong E.I."/>
            <person name="Chan Y.L."/>
            <person name="Hasan N.A."/>
            <person name="Dawrs S.N."/>
            <person name="Norton G.J."/>
            <person name="Virdi R."/>
            <person name="Crooks J.L."/>
            <person name="Chan E.D."/>
            <person name="Honda J.R."/>
            <person name="Strong M."/>
        </authorList>
    </citation>
    <scope>NUCLEOTIDE SEQUENCE [LARGE SCALE GENOMIC DNA]</scope>
    <source>
        <strain evidence="1 2">NJH_HI04-1</strain>
    </source>
</reference>
<dbReference type="EMBL" id="JAQYXP010000006">
    <property type="protein sequence ID" value="MEN3238659.1"/>
    <property type="molecule type" value="Genomic_DNA"/>
</dbReference>
<evidence type="ECO:0000313" key="1">
    <source>
        <dbReference type="EMBL" id="MEN3238659.1"/>
    </source>
</evidence>
<evidence type="ECO:0000313" key="2">
    <source>
        <dbReference type="Proteomes" id="UP001407347"/>
    </source>
</evidence>
<organism evidence="1 2">
    <name type="scientific">Methylobacterium ajmalii</name>
    <dbReference type="NCBI Taxonomy" id="2738439"/>
    <lineage>
        <taxon>Bacteria</taxon>
        <taxon>Pseudomonadati</taxon>
        <taxon>Pseudomonadota</taxon>
        <taxon>Alphaproteobacteria</taxon>
        <taxon>Hyphomicrobiales</taxon>
        <taxon>Methylobacteriaceae</taxon>
        <taxon>Methylobacterium</taxon>
    </lineage>
</organism>
<name>A0ABV0A7K3_9HYPH</name>
<protein>
    <submittedName>
        <fullName evidence="1">Uncharacterized protein</fullName>
    </submittedName>
</protein>
<comment type="caution">
    <text evidence="1">The sequence shown here is derived from an EMBL/GenBank/DDBJ whole genome shotgun (WGS) entry which is preliminary data.</text>
</comment>
<keyword evidence="2" id="KW-1185">Reference proteome</keyword>